<dbReference type="OrthoDB" id="9247at10239"/>
<evidence type="ECO:0000313" key="1">
    <source>
        <dbReference type="EMBL" id="ANM46354.1"/>
    </source>
</evidence>
<keyword evidence="2" id="KW-1185">Reference proteome</keyword>
<dbReference type="Proteomes" id="UP000203821">
    <property type="component" value="Genome"/>
</dbReference>
<accession>A0A192Y9B8</accession>
<dbReference type="RefSeq" id="YP_009291567.1">
    <property type="nucleotide sequence ID" value="NC_031115.1"/>
</dbReference>
<name>A0A192Y9B8_9CAUD</name>
<sequence length="197" mass="22089">MLRSNEMSIESSDELEAINEILAAIGESAVSTLEGDTNADVANARRILNRVNRQVQSKGWTFNIEEQATLTPDVYSKLITYSPDYLSMLPIGGSIAYVNRGGYVYDRQANTDMFDAPITVKLIRLKPYSEMPECFRSWIIAKASRQFNMRFFGAGEIDSILAQEEEEARIDCNIYEIESGGFNMLEGDAFVSGLLNR</sequence>
<evidence type="ECO:0000313" key="2">
    <source>
        <dbReference type="Proteomes" id="UP000203821"/>
    </source>
</evidence>
<dbReference type="GeneID" id="29068326"/>
<dbReference type="Pfam" id="PF17212">
    <property type="entry name" value="Tube"/>
    <property type="match status" value="1"/>
</dbReference>
<dbReference type="KEGG" id="vg:29068326"/>
<organism evidence="1 2">
    <name type="scientific">Morganella phage vB_MmoP_MP2</name>
    <dbReference type="NCBI Taxonomy" id="1852627"/>
    <lineage>
        <taxon>Viruses</taxon>
        <taxon>Duplodnaviria</taxon>
        <taxon>Heunggongvirae</taxon>
        <taxon>Uroviricota</taxon>
        <taxon>Caudoviricetes</taxon>
        <taxon>Autographivirales</taxon>
        <taxon>Autotranscriptaviridae</taxon>
        <taxon>Studiervirinae</taxon>
        <taxon>Minipunavirus</taxon>
        <taxon>Minipunavirus MP2</taxon>
    </lineage>
</organism>
<proteinExistence type="predicted"/>
<reference evidence="1 2" key="1">
    <citation type="submission" date="2016-04" db="EMBL/GenBank/DDBJ databases">
        <title>Comparative genomics of Morganella phages MP1 and MP2 define new clades among the T4 and T7-like Viruses.</title>
        <authorList>
            <person name="Pinto G."/>
            <person name="Oliveira A."/>
            <person name="Malgorzata L."/>
            <person name="Kropinski A."/>
            <person name="Azeredo J."/>
        </authorList>
    </citation>
    <scope>NUCLEOTIDE SEQUENCE [LARGE SCALE GENOMIC DNA]</scope>
</reference>
<protein>
    <submittedName>
        <fullName evidence="1">Tail tubular protein A</fullName>
    </submittedName>
</protein>
<gene>
    <name evidence="1" type="ORF">MP2_gp40</name>
</gene>
<dbReference type="EMBL" id="KX078568">
    <property type="protein sequence ID" value="ANM46354.1"/>
    <property type="molecule type" value="Genomic_DNA"/>
</dbReference>
<dbReference type="InterPro" id="IPR033767">
    <property type="entry name" value="Tail_Gp11"/>
</dbReference>